<reference evidence="5 6" key="1">
    <citation type="submission" date="2020-12" db="EMBL/GenBank/DDBJ databases">
        <title>WGS of Thermoactinomyces spp.</title>
        <authorList>
            <person name="Cheng K."/>
        </authorList>
    </citation>
    <scope>NUCLEOTIDE SEQUENCE [LARGE SCALE GENOMIC DNA]</scope>
    <source>
        <strain evidence="6">CICC 10671\DSM 43846</strain>
    </source>
</reference>
<dbReference type="InterPro" id="IPR050922">
    <property type="entry name" value="LytR/CpsA/Psr_CW_biosynth"/>
</dbReference>
<evidence type="ECO:0000256" key="2">
    <source>
        <dbReference type="SAM" id="MobiDB-lite"/>
    </source>
</evidence>
<feature type="transmembrane region" description="Helical" evidence="3">
    <location>
        <begin position="20"/>
        <end position="40"/>
    </location>
</feature>
<dbReference type="Proteomes" id="UP000633619">
    <property type="component" value="Unassembled WGS sequence"/>
</dbReference>
<evidence type="ECO:0000256" key="1">
    <source>
        <dbReference type="ARBA" id="ARBA00006068"/>
    </source>
</evidence>
<dbReference type="AlphaFoldDB" id="A0A8I1A567"/>
<keyword evidence="6" id="KW-1185">Reference proteome</keyword>
<keyword evidence="3" id="KW-0472">Membrane</keyword>
<accession>A0A8I1A567</accession>
<name>A0A8I1A567_THEIN</name>
<evidence type="ECO:0000259" key="4">
    <source>
        <dbReference type="Pfam" id="PF03816"/>
    </source>
</evidence>
<dbReference type="InterPro" id="IPR004474">
    <property type="entry name" value="LytR_CpsA_psr"/>
</dbReference>
<dbReference type="Pfam" id="PF03816">
    <property type="entry name" value="LytR_cpsA_psr"/>
    <property type="match status" value="1"/>
</dbReference>
<evidence type="ECO:0000313" key="6">
    <source>
        <dbReference type="Proteomes" id="UP000633619"/>
    </source>
</evidence>
<dbReference type="RefSeq" id="WP_181731348.1">
    <property type="nucleotide sequence ID" value="NZ_JACEIR010000002.1"/>
</dbReference>
<dbReference type="EMBL" id="JAECVW010000003">
    <property type="protein sequence ID" value="MBH8595024.1"/>
    <property type="molecule type" value="Genomic_DNA"/>
</dbReference>
<dbReference type="PANTHER" id="PTHR33392">
    <property type="entry name" value="POLYISOPRENYL-TEICHOIC ACID--PEPTIDOGLYCAN TEICHOIC ACID TRANSFERASE TAGU"/>
    <property type="match status" value="1"/>
</dbReference>
<feature type="compositionally biased region" description="Acidic residues" evidence="2">
    <location>
        <begin position="332"/>
        <end position="355"/>
    </location>
</feature>
<comment type="similarity">
    <text evidence="1">Belongs to the LytR/CpsA/Psr (LCP) family.</text>
</comment>
<sequence length="365" mass="41124">MRRVEQSRLKRVKKNQRKKWIIRSISLAFILLVGVGLYLGSEIWGVFANTKNDIGKSDLREKQVEMESEPFTILLLGTDQRKRSDPIWRADTMILIAVNPKKHTAKVLSIPRDTYTEIANTNGFKSKLNSAAYWGYKKDVGQVENIRKTLENLLHVPIDHYARINFQGFEDIVDALGGVEVDVPFAFHQKAIGGKMVYFEPGPAKLNGSEALAYVRMRKQDPRGDLGRNERQQEVVSKLIDKIASFKGVGKFSDLMKAVGDNFEHSLELDNFPALVSIYTKIPKSNIETLHIETYPETIQGAGAVLIWPEKDRKKIQQALREQLELPPLENGDTDGDSGSGTDDDMSDTDNTDSYDSDKESDGSY</sequence>
<dbReference type="NCBIfam" id="TIGR00350">
    <property type="entry name" value="lytR_cpsA_psr"/>
    <property type="match status" value="1"/>
</dbReference>
<keyword evidence="3" id="KW-0812">Transmembrane</keyword>
<comment type="caution">
    <text evidence="5">The sequence shown here is derived from an EMBL/GenBank/DDBJ whole genome shotgun (WGS) entry which is preliminary data.</text>
</comment>
<protein>
    <submittedName>
        <fullName evidence="5">LCP family protein</fullName>
    </submittedName>
</protein>
<organism evidence="5 6">
    <name type="scientific">Thermoactinomyces intermedius</name>
    <dbReference type="NCBI Taxonomy" id="2024"/>
    <lineage>
        <taxon>Bacteria</taxon>
        <taxon>Bacillati</taxon>
        <taxon>Bacillota</taxon>
        <taxon>Bacilli</taxon>
        <taxon>Bacillales</taxon>
        <taxon>Thermoactinomycetaceae</taxon>
        <taxon>Thermoactinomyces</taxon>
    </lineage>
</organism>
<proteinExistence type="inferred from homology"/>
<gene>
    <name evidence="5" type="ORF">I8U20_06725</name>
</gene>
<evidence type="ECO:0000256" key="3">
    <source>
        <dbReference type="SAM" id="Phobius"/>
    </source>
</evidence>
<feature type="compositionally biased region" description="Basic and acidic residues" evidence="2">
    <location>
        <begin position="356"/>
        <end position="365"/>
    </location>
</feature>
<keyword evidence="3" id="KW-1133">Transmembrane helix</keyword>
<feature type="region of interest" description="Disordered" evidence="2">
    <location>
        <begin position="321"/>
        <end position="365"/>
    </location>
</feature>
<dbReference type="PANTHER" id="PTHR33392:SF6">
    <property type="entry name" value="POLYISOPRENYL-TEICHOIC ACID--PEPTIDOGLYCAN TEICHOIC ACID TRANSFERASE TAGU"/>
    <property type="match status" value="1"/>
</dbReference>
<evidence type="ECO:0000313" key="5">
    <source>
        <dbReference type="EMBL" id="MBH8595024.1"/>
    </source>
</evidence>
<dbReference type="Gene3D" id="3.40.630.190">
    <property type="entry name" value="LCP protein"/>
    <property type="match status" value="1"/>
</dbReference>
<feature type="domain" description="Cell envelope-related transcriptional attenuator" evidence="4">
    <location>
        <begin position="89"/>
        <end position="244"/>
    </location>
</feature>